<feature type="domain" description="Bacterial sugar transferase" evidence="8">
    <location>
        <begin position="251"/>
        <end position="435"/>
    </location>
</feature>
<keyword evidence="6 7" id="KW-0472">Membrane</keyword>
<keyword evidence="4 7" id="KW-0812">Transmembrane</keyword>
<sequence>MAVISAVYWLAFLLSFVAAERGVVDVLSYVKYWLVAIVTIALEALSRPNHLRPTPGRMRHIALSVARRQWVWMLSSMTILLVFSRDLEISRAFIGIFAVMALLALFASNRFLIRWLSTFCATQFSRLRLRTLILGPEHWCESIIPEIKTIHSMLDITRVEATDKKERNTAEYARLVAEQPIDLLIMPPRHLPDATVIDLLRCGDRFGFRCWLPVELTRTYGRRFELQKVGCLDVLSPPVEPLENTSNQFIKRSFDVVFASFVVVTILPVLCLVVSLIHRMYSPGPLLFKQSRVGRNGLPFQVYKFRSMHVKNPDETQQATKGDLRIFKGGNFLRKSSIDEMPQFLNVLMGDMSVVGPRPHMEQHDFEFREIFERYGVRRYVKPGVTGLAQVKGFRGEICKPQDLRNRARLDNFYVTHWDVAMDLGIVAMTGISMIKPPKTAY</sequence>
<keyword evidence="10" id="KW-1185">Reference proteome</keyword>
<evidence type="ECO:0000256" key="1">
    <source>
        <dbReference type="ARBA" id="ARBA00004141"/>
    </source>
</evidence>
<dbReference type="InterPro" id="IPR017475">
    <property type="entry name" value="EPS_sugar_tfrase"/>
</dbReference>
<protein>
    <submittedName>
        <fullName evidence="9">Exopolysaccharide biosynthesis polyprenyl glycosylphosphotransferase</fullName>
    </submittedName>
</protein>
<accession>A0A934R685</accession>
<evidence type="ECO:0000256" key="6">
    <source>
        <dbReference type="ARBA" id="ARBA00023136"/>
    </source>
</evidence>
<keyword evidence="3" id="KW-0808">Transferase</keyword>
<organism evidence="9 10">
    <name type="scientific">Luteolibacter yonseiensis</name>
    <dbReference type="NCBI Taxonomy" id="1144680"/>
    <lineage>
        <taxon>Bacteria</taxon>
        <taxon>Pseudomonadati</taxon>
        <taxon>Verrucomicrobiota</taxon>
        <taxon>Verrucomicrobiia</taxon>
        <taxon>Verrucomicrobiales</taxon>
        <taxon>Verrucomicrobiaceae</taxon>
        <taxon>Luteolibacter</taxon>
    </lineage>
</organism>
<name>A0A934R685_9BACT</name>
<evidence type="ECO:0000256" key="4">
    <source>
        <dbReference type="ARBA" id="ARBA00022692"/>
    </source>
</evidence>
<evidence type="ECO:0000256" key="2">
    <source>
        <dbReference type="ARBA" id="ARBA00006464"/>
    </source>
</evidence>
<evidence type="ECO:0000259" key="8">
    <source>
        <dbReference type="Pfam" id="PF02397"/>
    </source>
</evidence>
<evidence type="ECO:0000256" key="5">
    <source>
        <dbReference type="ARBA" id="ARBA00022989"/>
    </source>
</evidence>
<dbReference type="InterPro" id="IPR003362">
    <property type="entry name" value="Bact_transf"/>
</dbReference>
<dbReference type="EMBL" id="JAENIK010000012">
    <property type="protein sequence ID" value="MBK1817142.1"/>
    <property type="molecule type" value="Genomic_DNA"/>
</dbReference>
<evidence type="ECO:0000256" key="7">
    <source>
        <dbReference type="SAM" id="Phobius"/>
    </source>
</evidence>
<dbReference type="RefSeq" id="WP_200352096.1">
    <property type="nucleotide sequence ID" value="NZ_BAABHZ010000001.1"/>
</dbReference>
<evidence type="ECO:0000313" key="10">
    <source>
        <dbReference type="Proteomes" id="UP000600139"/>
    </source>
</evidence>
<evidence type="ECO:0000256" key="3">
    <source>
        <dbReference type="ARBA" id="ARBA00022679"/>
    </source>
</evidence>
<comment type="subcellular location">
    <subcellularLocation>
        <location evidence="1">Membrane</location>
        <topology evidence="1">Multi-pass membrane protein</topology>
    </subcellularLocation>
</comment>
<reference evidence="9" key="1">
    <citation type="submission" date="2021-01" db="EMBL/GenBank/DDBJ databases">
        <title>Modified the classification status of verrucomicrobia.</title>
        <authorList>
            <person name="Feng X."/>
        </authorList>
    </citation>
    <scope>NUCLEOTIDE SEQUENCE</scope>
    <source>
        <strain evidence="9">JCM 18052</strain>
    </source>
</reference>
<gene>
    <name evidence="9" type="ORF">JIN84_16095</name>
</gene>
<dbReference type="AlphaFoldDB" id="A0A934R685"/>
<comment type="similarity">
    <text evidence="2">Belongs to the bacterial sugar transferase family.</text>
</comment>
<feature type="transmembrane region" description="Helical" evidence="7">
    <location>
        <begin position="256"/>
        <end position="277"/>
    </location>
</feature>
<comment type="caution">
    <text evidence="9">The sequence shown here is derived from an EMBL/GenBank/DDBJ whole genome shotgun (WGS) entry which is preliminary data.</text>
</comment>
<dbReference type="PANTHER" id="PTHR30576:SF0">
    <property type="entry name" value="UNDECAPRENYL-PHOSPHATE N-ACETYLGALACTOSAMINYL 1-PHOSPHATE TRANSFERASE-RELATED"/>
    <property type="match status" value="1"/>
</dbReference>
<proteinExistence type="inferred from homology"/>
<feature type="transmembrane region" description="Helical" evidence="7">
    <location>
        <begin position="89"/>
        <end position="107"/>
    </location>
</feature>
<dbReference type="NCBIfam" id="TIGR03025">
    <property type="entry name" value="EPS_sugtrans"/>
    <property type="match status" value="1"/>
</dbReference>
<keyword evidence="5 7" id="KW-1133">Transmembrane helix</keyword>
<dbReference type="Proteomes" id="UP000600139">
    <property type="component" value="Unassembled WGS sequence"/>
</dbReference>
<evidence type="ECO:0000313" key="9">
    <source>
        <dbReference type="EMBL" id="MBK1817142.1"/>
    </source>
</evidence>
<dbReference type="GO" id="GO:0016780">
    <property type="term" value="F:phosphotransferase activity, for other substituted phosphate groups"/>
    <property type="evidence" value="ECO:0007669"/>
    <property type="project" value="TreeGrafter"/>
</dbReference>
<dbReference type="Pfam" id="PF02397">
    <property type="entry name" value="Bac_transf"/>
    <property type="match status" value="1"/>
</dbReference>
<dbReference type="GO" id="GO:0016020">
    <property type="term" value="C:membrane"/>
    <property type="evidence" value="ECO:0007669"/>
    <property type="project" value="UniProtKB-SubCell"/>
</dbReference>
<dbReference type="PANTHER" id="PTHR30576">
    <property type="entry name" value="COLANIC BIOSYNTHESIS UDP-GLUCOSE LIPID CARRIER TRANSFERASE"/>
    <property type="match status" value="1"/>
</dbReference>